<protein>
    <submittedName>
        <fullName evidence="3">Uncharacterized protein</fullName>
    </submittedName>
</protein>
<feature type="compositionally biased region" description="Basic and acidic residues" evidence="1">
    <location>
        <begin position="1"/>
        <end position="10"/>
    </location>
</feature>
<gene>
    <name evidence="3" type="ORF">H9737_03405</name>
</gene>
<keyword evidence="2" id="KW-0472">Membrane</keyword>
<reference evidence="3" key="1">
    <citation type="journal article" date="2021" name="PeerJ">
        <title>Extensive microbial diversity within the chicken gut microbiome revealed by metagenomics and culture.</title>
        <authorList>
            <person name="Gilroy R."/>
            <person name="Ravi A."/>
            <person name="Getino M."/>
            <person name="Pursley I."/>
            <person name="Horton D.L."/>
            <person name="Alikhan N.F."/>
            <person name="Baker D."/>
            <person name="Gharbi K."/>
            <person name="Hall N."/>
            <person name="Watson M."/>
            <person name="Adriaenssens E.M."/>
            <person name="Foster-Nyarko E."/>
            <person name="Jarju S."/>
            <person name="Secka A."/>
            <person name="Antonio M."/>
            <person name="Oren A."/>
            <person name="Chaudhuri R.R."/>
            <person name="La Ragione R."/>
            <person name="Hildebrand F."/>
            <person name="Pallen M.J."/>
        </authorList>
    </citation>
    <scope>NUCLEOTIDE SEQUENCE</scope>
    <source>
        <strain evidence="3">26628</strain>
    </source>
</reference>
<keyword evidence="2" id="KW-0812">Transmembrane</keyword>
<feature type="transmembrane region" description="Helical" evidence="2">
    <location>
        <begin position="69"/>
        <end position="90"/>
    </location>
</feature>
<reference evidence="3" key="2">
    <citation type="submission" date="2021-04" db="EMBL/GenBank/DDBJ databases">
        <authorList>
            <person name="Gilroy R."/>
        </authorList>
    </citation>
    <scope>NUCLEOTIDE SEQUENCE</scope>
    <source>
        <strain evidence="3">26628</strain>
    </source>
</reference>
<accession>A0A9D2ARQ5</accession>
<dbReference type="AlphaFoldDB" id="A0A9D2ARQ5"/>
<evidence type="ECO:0000313" key="4">
    <source>
        <dbReference type="Proteomes" id="UP000824249"/>
    </source>
</evidence>
<dbReference type="EMBL" id="DXFD01000052">
    <property type="protein sequence ID" value="HIX46719.1"/>
    <property type="molecule type" value="Genomic_DNA"/>
</dbReference>
<keyword evidence="2" id="KW-1133">Transmembrane helix</keyword>
<dbReference type="Proteomes" id="UP000824249">
    <property type="component" value="Unassembled WGS sequence"/>
</dbReference>
<evidence type="ECO:0000313" key="3">
    <source>
        <dbReference type="EMBL" id="HIX46719.1"/>
    </source>
</evidence>
<name>A0A9D2ARQ5_9FIRM</name>
<feature type="region of interest" description="Disordered" evidence="1">
    <location>
        <begin position="1"/>
        <end position="28"/>
    </location>
</feature>
<organism evidence="3 4">
    <name type="scientific">Candidatus Borkfalkia faecigallinarum</name>
    <dbReference type="NCBI Taxonomy" id="2838509"/>
    <lineage>
        <taxon>Bacteria</taxon>
        <taxon>Bacillati</taxon>
        <taxon>Bacillota</taxon>
        <taxon>Clostridia</taxon>
        <taxon>Christensenellales</taxon>
        <taxon>Christensenellaceae</taxon>
        <taxon>Candidatus Borkfalkia</taxon>
    </lineage>
</organism>
<comment type="caution">
    <text evidence="3">The sequence shown here is derived from an EMBL/GenBank/DDBJ whole genome shotgun (WGS) entry which is preliminary data.</text>
</comment>
<proteinExistence type="predicted"/>
<evidence type="ECO:0000256" key="1">
    <source>
        <dbReference type="SAM" id="MobiDB-lite"/>
    </source>
</evidence>
<sequence length="211" mass="22352">MADAENRAPARPESAGEPAVEGSERAENQAYERVERAGEAAPRAVAFAAECPFDERAADVASDAVSFRLAVMVGVTAFLAGVAFALFFGLLERNLVVGIVCLAVGLVAGPAVGCSVFFLSRRSARSLAQPGTRIGIRVEGERLCMYLTRGGAPISTVWREIASLYALERRRGYVVIYLAKQQANIVAEDAFTVGDAGGFCAFCAAFGVHVR</sequence>
<feature type="transmembrane region" description="Helical" evidence="2">
    <location>
        <begin position="96"/>
        <end position="119"/>
    </location>
</feature>
<evidence type="ECO:0000256" key="2">
    <source>
        <dbReference type="SAM" id="Phobius"/>
    </source>
</evidence>